<dbReference type="PANTHER" id="PTHR44757">
    <property type="entry name" value="DIGUANYLATE CYCLASE DGCP"/>
    <property type="match status" value="1"/>
</dbReference>
<dbReference type="PANTHER" id="PTHR44757:SF2">
    <property type="entry name" value="BIOFILM ARCHITECTURE MAINTENANCE PROTEIN MBAA"/>
    <property type="match status" value="1"/>
</dbReference>
<dbReference type="Proteomes" id="UP000187526">
    <property type="component" value="Unassembled WGS sequence"/>
</dbReference>
<dbReference type="RefSeq" id="WP_076096440.1">
    <property type="nucleotide sequence ID" value="NZ_MTHD01000005.1"/>
</dbReference>
<keyword evidence="2" id="KW-0812">Transmembrane</keyword>
<dbReference type="InterPro" id="IPR013655">
    <property type="entry name" value="PAS_fold_3"/>
</dbReference>
<evidence type="ECO:0000259" key="6">
    <source>
        <dbReference type="PROSITE" id="PS50887"/>
    </source>
</evidence>
<dbReference type="PROSITE" id="PS50113">
    <property type="entry name" value="PAC"/>
    <property type="match status" value="2"/>
</dbReference>
<evidence type="ECO:0000313" key="8">
    <source>
        <dbReference type="Proteomes" id="UP000187526"/>
    </source>
</evidence>
<feature type="domain" description="PAS" evidence="3">
    <location>
        <begin position="67"/>
        <end position="139"/>
    </location>
</feature>
<dbReference type="SUPFAM" id="SSF55073">
    <property type="entry name" value="Nucleotide cyclase"/>
    <property type="match status" value="1"/>
</dbReference>
<name>A0A1R1I169_9RHOO</name>
<dbReference type="PROSITE" id="PS50887">
    <property type="entry name" value="GGDEF"/>
    <property type="match status" value="1"/>
</dbReference>
<dbReference type="AlphaFoldDB" id="A0A1R1I169"/>
<dbReference type="Gene3D" id="2.10.70.100">
    <property type="match status" value="1"/>
</dbReference>
<comment type="caution">
    <text evidence="7">The sequence shown here is derived from an EMBL/GenBank/DDBJ whole genome shotgun (WGS) entry which is preliminary data.</text>
</comment>
<dbReference type="SMART" id="SM00052">
    <property type="entry name" value="EAL"/>
    <property type="match status" value="1"/>
</dbReference>
<dbReference type="SUPFAM" id="SSF55785">
    <property type="entry name" value="PYP-like sensor domain (PAS domain)"/>
    <property type="match status" value="2"/>
</dbReference>
<dbReference type="InterPro" id="IPR001610">
    <property type="entry name" value="PAC"/>
</dbReference>
<dbReference type="OrthoDB" id="9813903at2"/>
<dbReference type="InterPro" id="IPR035919">
    <property type="entry name" value="EAL_sf"/>
</dbReference>
<dbReference type="Pfam" id="PF13426">
    <property type="entry name" value="PAS_9"/>
    <property type="match status" value="1"/>
</dbReference>
<dbReference type="Gene3D" id="3.30.450.20">
    <property type="entry name" value="PAS domain"/>
    <property type="match status" value="2"/>
</dbReference>
<keyword evidence="2" id="KW-0472">Membrane</keyword>
<dbReference type="InterPro" id="IPR000700">
    <property type="entry name" value="PAS-assoc_C"/>
</dbReference>
<dbReference type="GO" id="GO:0071111">
    <property type="term" value="F:cyclic-guanylate-specific phosphodiesterase activity"/>
    <property type="evidence" value="ECO:0007669"/>
    <property type="project" value="UniProtKB-EC"/>
</dbReference>
<dbReference type="InterPro" id="IPR000160">
    <property type="entry name" value="GGDEF_dom"/>
</dbReference>
<dbReference type="CDD" id="cd01948">
    <property type="entry name" value="EAL"/>
    <property type="match status" value="1"/>
</dbReference>
<protein>
    <recommendedName>
        <fullName evidence="9">GGDEF domain-containing protein</fullName>
    </recommendedName>
</protein>
<evidence type="ECO:0000259" key="4">
    <source>
        <dbReference type="PROSITE" id="PS50113"/>
    </source>
</evidence>
<dbReference type="FunFam" id="3.30.70.270:FF:000001">
    <property type="entry name" value="Diguanylate cyclase domain protein"/>
    <property type="match status" value="1"/>
</dbReference>
<dbReference type="InterPro" id="IPR035965">
    <property type="entry name" value="PAS-like_dom_sf"/>
</dbReference>
<dbReference type="FunFam" id="3.20.20.450:FF:000001">
    <property type="entry name" value="Cyclic di-GMP phosphodiesterase yahA"/>
    <property type="match status" value="1"/>
</dbReference>
<dbReference type="PROSITE" id="PS50883">
    <property type="entry name" value="EAL"/>
    <property type="match status" value="1"/>
</dbReference>
<dbReference type="InterPro" id="IPR000014">
    <property type="entry name" value="PAS"/>
</dbReference>
<dbReference type="InterPro" id="IPR052155">
    <property type="entry name" value="Biofilm_reg_signaling"/>
</dbReference>
<dbReference type="GO" id="GO:0071732">
    <property type="term" value="P:cellular response to nitric oxide"/>
    <property type="evidence" value="ECO:0007669"/>
    <property type="project" value="UniProtKB-ARBA"/>
</dbReference>
<organism evidence="7 8">
    <name type="scientific">Azonexus hydrophilus</name>
    <dbReference type="NCBI Taxonomy" id="418702"/>
    <lineage>
        <taxon>Bacteria</taxon>
        <taxon>Pseudomonadati</taxon>
        <taxon>Pseudomonadota</taxon>
        <taxon>Betaproteobacteria</taxon>
        <taxon>Rhodocyclales</taxon>
        <taxon>Azonexaceae</taxon>
        <taxon>Azonexus</taxon>
    </lineage>
</organism>
<gene>
    <name evidence="7" type="ORF">BJN45_14405</name>
</gene>
<evidence type="ECO:0000256" key="2">
    <source>
        <dbReference type="SAM" id="Phobius"/>
    </source>
</evidence>
<dbReference type="NCBIfam" id="TIGR00254">
    <property type="entry name" value="GGDEF"/>
    <property type="match status" value="1"/>
</dbReference>
<dbReference type="EMBL" id="MTHD01000005">
    <property type="protein sequence ID" value="OMG52485.1"/>
    <property type="molecule type" value="Genomic_DNA"/>
</dbReference>
<dbReference type="InterPro" id="IPR043128">
    <property type="entry name" value="Rev_trsase/Diguanyl_cyclase"/>
</dbReference>
<dbReference type="NCBIfam" id="TIGR00229">
    <property type="entry name" value="sensory_box"/>
    <property type="match status" value="2"/>
</dbReference>
<evidence type="ECO:0000313" key="7">
    <source>
        <dbReference type="EMBL" id="OMG52485.1"/>
    </source>
</evidence>
<dbReference type="CDD" id="cd01949">
    <property type="entry name" value="GGDEF"/>
    <property type="match status" value="1"/>
</dbReference>
<dbReference type="Pfam" id="PF00563">
    <property type="entry name" value="EAL"/>
    <property type="match status" value="1"/>
</dbReference>
<dbReference type="CDD" id="cd00130">
    <property type="entry name" value="PAS"/>
    <property type="match status" value="2"/>
</dbReference>
<keyword evidence="8" id="KW-1185">Reference proteome</keyword>
<dbReference type="SMART" id="SM00086">
    <property type="entry name" value="PAC"/>
    <property type="match status" value="2"/>
</dbReference>
<feature type="domain" description="PAC" evidence="4">
    <location>
        <begin position="142"/>
        <end position="194"/>
    </location>
</feature>
<dbReference type="SMART" id="SM00091">
    <property type="entry name" value="PAS"/>
    <property type="match status" value="2"/>
</dbReference>
<sequence>MNSCRIAKLGISQVLLVLALVGSGLGAAYAGYGLIWLAIFAGMALVAWLGWLQLQRSKQVIAELQRSRQQLREAQRLAQIGSWELDIAGNRLFWSEELYRIFEMDPKDGPGDYKRFLQIVHPEDRERVDQAYRNALRNREPYEVEHRMITADGHVRQIRERGESSYDEDGKPLRSIGTAQDITDIRRMESQMQLLGTAFHHSGEAIMITDHDNRIVTVNPAFTTLTGYSQQEVIGRNPSMLSAGRTEAADYEKMWTAIVQKGYWQGEVWDRRKDGGVYPKWLSISVMRDDEGSIRYYIAHFTDVSAERATEARLHHMAHHDMLTGLHNRFSLKDRLEHALALARRESSRVALLFIDLDRFKVINDTLGHHVGDELLIHVSRRLRQCVRESDMVARLGGDEFVVMLSGVEHSSSVAMVAEKLVASVAEPYPVGAHTLYTTPSIGIAIYPMDGNDSETLMKNADAAMYHAKSAGRNNFQFFDAKMNEAALERLGIEHALRQALGRDEFRLHYQPVIDVRTGRVSSVEALIRWQHPTRGLLPPGLFIGVAEETGLIQPIGDWVIWAACRQLADFRAAGIAGVKMAINISAIQMRNSDLSVLARGIIEAYSLVPGDLVFEITESVAMEHPDETVRVLDILHDMGVELALDDFGTGYSSLSYLRMFALDKLKLDRSFVEDIGQDIDGQVICDATIGLAHNLGLEVVAEGVETEEQLAYLKARGCNLIQGYLFSRPVPADEVIAFIRERNFPQ</sequence>
<dbReference type="Pfam" id="PF08447">
    <property type="entry name" value="PAS_3"/>
    <property type="match status" value="1"/>
</dbReference>
<feature type="domain" description="EAL" evidence="5">
    <location>
        <begin position="490"/>
        <end position="744"/>
    </location>
</feature>
<evidence type="ECO:0000256" key="1">
    <source>
        <dbReference type="ARBA" id="ARBA00051114"/>
    </source>
</evidence>
<evidence type="ECO:0008006" key="9">
    <source>
        <dbReference type="Google" id="ProtNLM"/>
    </source>
</evidence>
<proteinExistence type="predicted"/>
<feature type="domain" description="PAC" evidence="4">
    <location>
        <begin position="264"/>
        <end position="316"/>
    </location>
</feature>
<keyword evidence="2" id="KW-1133">Transmembrane helix</keyword>
<dbReference type="InterPro" id="IPR001633">
    <property type="entry name" value="EAL_dom"/>
</dbReference>
<evidence type="ECO:0000259" key="3">
    <source>
        <dbReference type="PROSITE" id="PS50112"/>
    </source>
</evidence>
<dbReference type="SUPFAM" id="SSF141868">
    <property type="entry name" value="EAL domain-like"/>
    <property type="match status" value="1"/>
</dbReference>
<evidence type="ECO:0000259" key="5">
    <source>
        <dbReference type="PROSITE" id="PS50883"/>
    </source>
</evidence>
<feature type="domain" description="GGDEF" evidence="6">
    <location>
        <begin position="348"/>
        <end position="481"/>
    </location>
</feature>
<feature type="transmembrane region" description="Helical" evidence="2">
    <location>
        <begin position="34"/>
        <end position="52"/>
    </location>
</feature>
<reference evidence="7 8" key="1">
    <citation type="submission" date="2016-10" db="EMBL/GenBank/DDBJ databases">
        <title>Alkaliphiles isolated from bioreactors.</title>
        <authorList>
            <person name="Salah Z."/>
            <person name="Rout S.P."/>
            <person name="Humphreys P.N."/>
        </authorList>
    </citation>
    <scope>NUCLEOTIDE SEQUENCE [LARGE SCALE GENOMIC DNA]</scope>
    <source>
        <strain evidence="7 8">ZS02</strain>
    </source>
</reference>
<dbReference type="SMART" id="SM00267">
    <property type="entry name" value="GGDEF"/>
    <property type="match status" value="1"/>
</dbReference>
<dbReference type="Pfam" id="PF00990">
    <property type="entry name" value="GGDEF"/>
    <property type="match status" value="1"/>
</dbReference>
<dbReference type="Gene3D" id="3.30.70.270">
    <property type="match status" value="1"/>
</dbReference>
<feature type="domain" description="PAS" evidence="3">
    <location>
        <begin position="191"/>
        <end position="237"/>
    </location>
</feature>
<dbReference type="PROSITE" id="PS50112">
    <property type="entry name" value="PAS"/>
    <property type="match status" value="2"/>
</dbReference>
<comment type="catalytic activity">
    <reaction evidence="1">
        <text>3',3'-c-di-GMP + H2O = 5'-phosphoguanylyl(3'-&gt;5')guanosine + H(+)</text>
        <dbReference type="Rhea" id="RHEA:24902"/>
        <dbReference type="ChEBI" id="CHEBI:15377"/>
        <dbReference type="ChEBI" id="CHEBI:15378"/>
        <dbReference type="ChEBI" id="CHEBI:58754"/>
        <dbReference type="ChEBI" id="CHEBI:58805"/>
        <dbReference type="EC" id="3.1.4.52"/>
    </reaction>
    <physiologicalReaction direction="left-to-right" evidence="1">
        <dbReference type="Rhea" id="RHEA:24903"/>
    </physiologicalReaction>
</comment>
<dbReference type="InterPro" id="IPR029787">
    <property type="entry name" value="Nucleotide_cyclase"/>
</dbReference>
<dbReference type="Gene3D" id="3.20.20.450">
    <property type="entry name" value="EAL domain"/>
    <property type="match status" value="1"/>
</dbReference>
<dbReference type="STRING" id="418702.BJN45_14405"/>
<accession>A0A1R1I169</accession>